<evidence type="ECO:0000256" key="5">
    <source>
        <dbReference type="ARBA" id="ARBA00022989"/>
    </source>
</evidence>
<dbReference type="Gene3D" id="1.10.3720.10">
    <property type="entry name" value="MetI-like"/>
    <property type="match status" value="1"/>
</dbReference>
<dbReference type="GO" id="GO:0055085">
    <property type="term" value="P:transmembrane transport"/>
    <property type="evidence" value="ECO:0007669"/>
    <property type="project" value="InterPro"/>
</dbReference>
<keyword evidence="3" id="KW-1003">Cell membrane</keyword>
<keyword evidence="2 7" id="KW-0813">Transport</keyword>
<dbReference type="SUPFAM" id="SSF161098">
    <property type="entry name" value="MetI-like"/>
    <property type="match status" value="1"/>
</dbReference>
<dbReference type="CDD" id="cd06261">
    <property type="entry name" value="TM_PBP2"/>
    <property type="match status" value="1"/>
</dbReference>
<keyword evidence="6 7" id="KW-0472">Membrane</keyword>
<dbReference type="PROSITE" id="PS50928">
    <property type="entry name" value="ABC_TM1"/>
    <property type="match status" value="1"/>
</dbReference>
<evidence type="ECO:0000256" key="2">
    <source>
        <dbReference type="ARBA" id="ARBA00022448"/>
    </source>
</evidence>
<feature type="transmembrane region" description="Helical" evidence="7">
    <location>
        <begin position="136"/>
        <end position="157"/>
    </location>
</feature>
<accession>A0A537IKH2</accession>
<evidence type="ECO:0000256" key="3">
    <source>
        <dbReference type="ARBA" id="ARBA00022475"/>
    </source>
</evidence>
<feature type="transmembrane region" description="Helical" evidence="7">
    <location>
        <begin position="9"/>
        <end position="30"/>
    </location>
</feature>
<dbReference type="InterPro" id="IPR035906">
    <property type="entry name" value="MetI-like_sf"/>
</dbReference>
<comment type="subcellular location">
    <subcellularLocation>
        <location evidence="1 7">Cell membrane</location>
        <topology evidence="1 7">Multi-pass membrane protein</topology>
    </subcellularLocation>
</comment>
<dbReference type="EMBL" id="VBAP01000102">
    <property type="protein sequence ID" value="TMI71734.1"/>
    <property type="molecule type" value="Genomic_DNA"/>
</dbReference>
<gene>
    <name evidence="9" type="ORF">E6H05_12110</name>
</gene>
<evidence type="ECO:0000256" key="6">
    <source>
        <dbReference type="ARBA" id="ARBA00023136"/>
    </source>
</evidence>
<evidence type="ECO:0000256" key="1">
    <source>
        <dbReference type="ARBA" id="ARBA00004651"/>
    </source>
</evidence>
<feature type="transmembrane region" description="Helical" evidence="7">
    <location>
        <begin position="177"/>
        <end position="197"/>
    </location>
</feature>
<feature type="transmembrane region" description="Helical" evidence="7">
    <location>
        <begin position="238"/>
        <end position="262"/>
    </location>
</feature>
<evidence type="ECO:0000256" key="4">
    <source>
        <dbReference type="ARBA" id="ARBA00022692"/>
    </source>
</evidence>
<dbReference type="Pfam" id="PF19300">
    <property type="entry name" value="BPD_transp_1_N"/>
    <property type="match status" value="1"/>
</dbReference>
<comment type="similarity">
    <text evidence="7">Belongs to the binding-protein-dependent transport system permease family.</text>
</comment>
<dbReference type="GO" id="GO:0005886">
    <property type="term" value="C:plasma membrane"/>
    <property type="evidence" value="ECO:0007669"/>
    <property type="project" value="UniProtKB-SubCell"/>
</dbReference>
<name>A0A537IKH2_9BACT</name>
<dbReference type="AlphaFoldDB" id="A0A537IKH2"/>
<dbReference type="Pfam" id="PF00528">
    <property type="entry name" value="BPD_transp_1"/>
    <property type="match status" value="1"/>
</dbReference>
<proteinExistence type="inferred from homology"/>
<protein>
    <submittedName>
        <fullName evidence="9">ABC transporter permease</fullName>
    </submittedName>
</protein>
<organism evidence="9 10">
    <name type="scientific">Candidatus Segetimicrobium genomatis</name>
    <dbReference type="NCBI Taxonomy" id="2569760"/>
    <lineage>
        <taxon>Bacteria</taxon>
        <taxon>Bacillati</taxon>
        <taxon>Candidatus Sysuimicrobiota</taxon>
        <taxon>Candidatus Sysuimicrobiia</taxon>
        <taxon>Candidatus Sysuimicrobiales</taxon>
        <taxon>Candidatus Segetimicrobiaceae</taxon>
        <taxon>Candidatus Segetimicrobium</taxon>
    </lineage>
</organism>
<evidence type="ECO:0000259" key="8">
    <source>
        <dbReference type="PROSITE" id="PS50928"/>
    </source>
</evidence>
<evidence type="ECO:0000313" key="9">
    <source>
        <dbReference type="EMBL" id="TMI71734.1"/>
    </source>
</evidence>
<dbReference type="PANTHER" id="PTHR43163:SF6">
    <property type="entry name" value="DIPEPTIDE TRANSPORT SYSTEM PERMEASE PROTEIN DPPB-RELATED"/>
    <property type="match status" value="1"/>
</dbReference>
<evidence type="ECO:0000256" key="7">
    <source>
        <dbReference type="RuleBase" id="RU363032"/>
    </source>
</evidence>
<dbReference type="InterPro" id="IPR000515">
    <property type="entry name" value="MetI-like"/>
</dbReference>
<feature type="transmembrane region" description="Helical" evidence="7">
    <location>
        <begin position="282"/>
        <end position="308"/>
    </location>
</feature>
<feature type="transmembrane region" description="Helical" evidence="7">
    <location>
        <begin position="99"/>
        <end position="124"/>
    </location>
</feature>
<keyword evidence="5 7" id="KW-1133">Transmembrane helix</keyword>
<reference evidence="9 10" key="1">
    <citation type="journal article" date="2019" name="Nat. Microbiol.">
        <title>Mediterranean grassland soil C-N compound turnover is dependent on rainfall and depth, and is mediated by genomically divergent microorganisms.</title>
        <authorList>
            <person name="Diamond S."/>
            <person name="Andeer P.F."/>
            <person name="Li Z."/>
            <person name="Crits-Christoph A."/>
            <person name="Burstein D."/>
            <person name="Anantharaman K."/>
            <person name="Lane K.R."/>
            <person name="Thomas B.C."/>
            <person name="Pan C."/>
            <person name="Northen T.R."/>
            <person name="Banfield J.F."/>
        </authorList>
    </citation>
    <scope>NUCLEOTIDE SEQUENCE [LARGE SCALE GENOMIC DNA]</scope>
    <source>
        <strain evidence="9">NP_8</strain>
    </source>
</reference>
<sequence>MQRYLASRVLALVPVLFGILAVVFLLIRLIPGDAVQLFLGTQVEMTPAQMIELRRFFGVDKPIPVQFADYLARIFRGDFGVSLRTARPVLPDILTRLPLSFQLASLALAIAVLIAIPLGIVSAVARNSTYDVVARITGLLGLSIPNFWLGAMLILVFSRFLHVPLGQYVPLSQNPLLTLRSLSLPALALGVAIAAILMRHTRSSLLEVLGQEYIRTARGKGLRARVVMLRHALPNAMIPVITVLGFQMGYLLGGTVVIEEIFALPGMGRLVLQAIFQRDYPVVQGVVLVIALLFVVTNLIVDVLYAWIDPRIRYG</sequence>
<evidence type="ECO:0000313" key="10">
    <source>
        <dbReference type="Proteomes" id="UP000318834"/>
    </source>
</evidence>
<dbReference type="Proteomes" id="UP000318834">
    <property type="component" value="Unassembled WGS sequence"/>
</dbReference>
<keyword evidence="4 7" id="KW-0812">Transmembrane</keyword>
<dbReference type="InterPro" id="IPR045621">
    <property type="entry name" value="BPD_transp_1_N"/>
</dbReference>
<feature type="domain" description="ABC transmembrane type-1" evidence="8">
    <location>
        <begin position="97"/>
        <end position="305"/>
    </location>
</feature>
<comment type="caution">
    <text evidence="9">The sequence shown here is derived from an EMBL/GenBank/DDBJ whole genome shotgun (WGS) entry which is preliminary data.</text>
</comment>
<dbReference type="PANTHER" id="PTHR43163">
    <property type="entry name" value="DIPEPTIDE TRANSPORT SYSTEM PERMEASE PROTEIN DPPB-RELATED"/>
    <property type="match status" value="1"/>
</dbReference>